<evidence type="ECO:0000259" key="14">
    <source>
        <dbReference type="Pfam" id="PF07715"/>
    </source>
</evidence>
<keyword evidence="5 12" id="KW-0732">Signal</keyword>
<dbReference type="InterPro" id="IPR036942">
    <property type="entry name" value="Beta-barrel_TonB_sf"/>
</dbReference>
<keyword evidence="6 11" id="KW-0798">TonB box</keyword>
<dbReference type="PANTHER" id="PTHR30069">
    <property type="entry name" value="TONB-DEPENDENT OUTER MEMBRANE RECEPTOR"/>
    <property type="match status" value="1"/>
</dbReference>
<protein>
    <submittedName>
        <fullName evidence="15">Contig41, whole genome shotgun sequence</fullName>
    </submittedName>
</protein>
<name>A0A0D0FXM4_9SPHI</name>
<keyword evidence="9 10" id="KW-0998">Cell outer membrane</keyword>
<keyword evidence="8" id="KW-0675">Receptor</keyword>
<comment type="subcellular location">
    <subcellularLocation>
        <location evidence="1 10">Cell outer membrane</location>
        <topology evidence="1 10">Multi-pass membrane protein</topology>
    </subcellularLocation>
</comment>
<dbReference type="SUPFAM" id="SSF56935">
    <property type="entry name" value="Porins"/>
    <property type="match status" value="1"/>
</dbReference>
<evidence type="ECO:0000256" key="11">
    <source>
        <dbReference type="RuleBase" id="RU003357"/>
    </source>
</evidence>
<dbReference type="STRING" id="1503925.TH53_10475"/>
<dbReference type="GO" id="GO:0009279">
    <property type="term" value="C:cell outer membrane"/>
    <property type="evidence" value="ECO:0007669"/>
    <property type="project" value="UniProtKB-SubCell"/>
</dbReference>
<evidence type="ECO:0000256" key="1">
    <source>
        <dbReference type="ARBA" id="ARBA00004571"/>
    </source>
</evidence>
<dbReference type="InterPro" id="IPR037066">
    <property type="entry name" value="Plug_dom_sf"/>
</dbReference>
<dbReference type="InterPro" id="IPR039426">
    <property type="entry name" value="TonB-dep_rcpt-like"/>
</dbReference>
<dbReference type="EMBL" id="JXRA01000041">
    <property type="protein sequence ID" value="KIO77264.1"/>
    <property type="molecule type" value="Genomic_DNA"/>
</dbReference>
<dbReference type="InterPro" id="IPR008969">
    <property type="entry name" value="CarboxyPept-like_regulatory"/>
</dbReference>
<accession>A0A0D0FXM4</accession>
<evidence type="ECO:0000256" key="6">
    <source>
        <dbReference type="ARBA" id="ARBA00023077"/>
    </source>
</evidence>
<dbReference type="Pfam" id="PF00593">
    <property type="entry name" value="TonB_dep_Rec_b-barrel"/>
    <property type="match status" value="1"/>
</dbReference>
<dbReference type="AlphaFoldDB" id="A0A0D0FXM4"/>
<dbReference type="PANTHER" id="PTHR30069:SF29">
    <property type="entry name" value="HEMOGLOBIN AND HEMOGLOBIN-HAPTOGLOBIN-BINDING PROTEIN 1-RELATED"/>
    <property type="match status" value="1"/>
</dbReference>
<evidence type="ECO:0000259" key="13">
    <source>
        <dbReference type="Pfam" id="PF00593"/>
    </source>
</evidence>
<evidence type="ECO:0000256" key="8">
    <source>
        <dbReference type="ARBA" id="ARBA00023170"/>
    </source>
</evidence>
<evidence type="ECO:0000256" key="2">
    <source>
        <dbReference type="ARBA" id="ARBA00022448"/>
    </source>
</evidence>
<dbReference type="Gene3D" id="2.40.170.20">
    <property type="entry name" value="TonB-dependent receptor, beta-barrel domain"/>
    <property type="match status" value="1"/>
</dbReference>
<keyword evidence="7 10" id="KW-0472">Membrane</keyword>
<evidence type="ECO:0000256" key="4">
    <source>
        <dbReference type="ARBA" id="ARBA00022692"/>
    </source>
</evidence>
<keyword evidence="4 10" id="KW-0812">Transmembrane</keyword>
<comment type="similarity">
    <text evidence="10 11">Belongs to the TonB-dependent receptor family.</text>
</comment>
<sequence length="823" mass="92109">MLKLVFTQLMLISFLFFSTGLMAQEIEISGIIKDINTNEAIGGSNVKLKNHKRSTVADKQGKFKLTVPQQLNGGRLLVSYIGYKPDTILIDTNKRFYEILLNAKADALNEVVVTGVSRATLTKENPVPIVSVSKKKIEQSSESNIIDVLVRNVPGLNAVKTGPNISKPFIRGLGYNRVLTLYDGIRQEGQQWGDEHGIEVDAYNIERSEVIKGPASLMYGSDALAGVVSLMSSMPGINDSLLHGKILSEYQSNNGLIGNGLGLFYAKDRWSFALRSSYRIAKNYSNAIDGRVYNTGFRETNASGTVRYQGAKGNSTLNLTLYDNIQGIPDGSRDSLTRKFTYQTQEGELDDIKNRPVVSDALLNSYKLSPLHQHIQHYRIYSNNHYALGEGDIDFMLAFQQNVRREYNHPTMPEQAGMFVRLNTVNYGVKYNAPKILNTEFTLGVNGMYQNNLNKNATDFPIPDYNLFDAGAYIFAKWKYERWTIGGGVRYDLRYLNAPDFYTSTNPKTGFGQQVSLAEDPKAYLQFSSFSKSFGGVSLSLGTTYQLNDQVSLKANVARGYRAPSITEFASNGLDPGAHIIYLGNREFKPEFSLQEDIGADITWKDLSMSFSIFNNNIQNYIYLSQLLDAGGDPIISAQGDKTYQYQQASAQLFGFEATFNLHPESMKGFSFDNSFSVIHGYNRKAMFKDKKTAGEYLPLIPPVRLLSSVSQDVRLNSRLFSLMNFKIEAEYNGAQNRYLALNNTETATSSYLLFNVAAGTTFNYSKKHSLQLQLQVNNLFNEIYQSNLSRLKYLESYEQSSNGYKGLQGMGRNIGIRAILSF</sequence>
<proteinExistence type="inferred from homology"/>
<reference evidence="15 16" key="1">
    <citation type="submission" date="2015-01" db="EMBL/GenBank/DDBJ databases">
        <title>Draft genome sequence of Pedobacter sp. NL19 isolated from sludge of an effluent treatment pond in an abandoned uranium mine.</title>
        <authorList>
            <person name="Santos T."/>
            <person name="Caetano T."/>
            <person name="Covas C."/>
            <person name="Cruz A."/>
            <person name="Mendo S."/>
        </authorList>
    </citation>
    <scope>NUCLEOTIDE SEQUENCE [LARGE SCALE GENOMIC DNA]</scope>
    <source>
        <strain evidence="15 16">NL19</strain>
    </source>
</reference>
<dbReference type="Gene3D" id="2.170.130.10">
    <property type="entry name" value="TonB-dependent receptor, plug domain"/>
    <property type="match status" value="1"/>
</dbReference>
<keyword evidence="16" id="KW-1185">Reference proteome</keyword>
<dbReference type="CDD" id="cd01347">
    <property type="entry name" value="ligand_gated_channel"/>
    <property type="match status" value="1"/>
</dbReference>
<dbReference type="Pfam" id="PF07715">
    <property type="entry name" value="Plug"/>
    <property type="match status" value="1"/>
</dbReference>
<evidence type="ECO:0000256" key="12">
    <source>
        <dbReference type="SAM" id="SignalP"/>
    </source>
</evidence>
<dbReference type="GO" id="GO:0044718">
    <property type="term" value="P:siderophore transmembrane transport"/>
    <property type="evidence" value="ECO:0007669"/>
    <property type="project" value="TreeGrafter"/>
</dbReference>
<evidence type="ECO:0000313" key="15">
    <source>
        <dbReference type="EMBL" id="KIO77264.1"/>
    </source>
</evidence>
<dbReference type="SUPFAM" id="SSF49464">
    <property type="entry name" value="Carboxypeptidase regulatory domain-like"/>
    <property type="match status" value="1"/>
</dbReference>
<comment type="caution">
    <text evidence="15">The sequence shown here is derived from an EMBL/GenBank/DDBJ whole genome shotgun (WGS) entry which is preliminary data.</text>
</comment>
<feature type="domain" description="TonB-dependent receptor-like beta-barrel" evidence="13">
    <location>
        <begin position="295"/>
        <end position="780"/>
    </location>
</feature>
<evidence type="ECO:0000256" key="7">
    <source>
        <dbReference type="ARBA" id="ARBA00023136"/>
    </source>
</evidence>
<gene>
    <name evidence="15" type="ORF">TH53_10475</name>
</gene>
<evidence type="ECO:0000256" key="10">
    <source>
        <dbReference type="PROSITE-ProRule" id="PRU01360"/>
    </source>
</evidence>
<keyword evidence="2 10" id="KW-0813">Transport</keyword>
<dbReference type="InterPro" id="IPR012910">
    <property type="entry name" value="Plug_dom"/>
</dbReference>
<dbReference type="Pfam" id="PF13715">
    <property type="entry name" value="CarbopepD_reg_2"/>
    <property type="match status" value="1"/>
</dbReference>
<evidence type="ECO:0000256" key="9">
    <source>
        <dbReference type="ARBA" id="ARBA00023237"/>
    </source>
</evidence>
<organism evidence="15 16">
    <name type="scientific">Pedobacter lusitanus</name>
    <dbReference type="NCBI Taxonomy" id="1503925"/>
    <lineage>
        <taxon>Bacteria</taxon>
        <taxon>Pseudomonadati</taxon>
        <taxon>Bacteroidota</taxon>
        <taxon>Sphingobacteriia</taxon>
        <taxon>Sphingobacteriales</taxon>
        <taxon>Sphingobacteriaceae</taxon>
        <taxon>Pedobacter</taxon>
    </lineage>
</organism>
<feature type="chain" id="PRO_5002210688" evidence="12">
    <location>
        <begin position="24"/>
        <end position="823"/>
    </location>
</feature>
<dbReference type="PROSITE" id="PS52016">
    <property type="entry name" value="TONB_DEPENDENT_REC_3"/>
    <property type="match status" value="1"/>
</dbReference>
<feature type="signal peptide" evidence="12">
    <location>
        <begin position="1"/>
        <end position="23"/>
    </location>
</feature>
<dbReference type="Proteomes" id="UP000032049">
    <property type="component" value="Unassembled WGS sequence"/>
</dbReference>
<feature type="domain" description="TonB-dependent receptor plug" evidence="14">
    <location>
        <begin position="123"/>
        <end position="227"/>
    </location>
</feature>
<evidence type="ECO:0000256" key="3">
    <source>
        <dbReference type="ARBA" id="ARBA00022452"/>
    </source>
</evidence>
<dbReference type="Gene3D" id="2.60.40.1120">
    <property type="entry name" value="Carboxypeptidase-like, regulatory domain"/>
    <property type="match status" value="1"/>
</dbReference>
<evidence type="ECO:0000313" key="16">
    <source>
        <dbReference type="Proteomes" id="UP000032049"/>
    </source>
</evidence>
<dbReference type="RefSeq" id="WP_041881530.1">
    <property type="nucleotide sequence ID" value="NZ_CP157278.1"/>
</dbReference>
<dbReference type="InterPro" id="IPR000531">
    <property type="entry name" value="Beta-barrel_TonB"/>
</dbReference>
<dbReference type="GO" id="GO:0015344">
    <property type="term" value="F:siderophore uptake transmembrane transporter activity"/>
    <property type="evidence" value="ECO:0007669"/>
    <property type="project" value="TreeGrafter"/>
</dbReference>
<keyword evidence="3 10" id="KW-1134">Transmembrane beta strand</keyword>
<evidence type="ECO:0000256" key="5">
    <source>
        <dbReference type="ARBA" id="ARBA00022729"/>
    </source>
</evidence>